<reference evidence="2 3" key="1">
    <citation type="submission" date="2020-05" db="EMBL/GenBank/DDBJ databases">
        <title>Genome Sequencing of Type Strains.</title>
        <authorList>
            <person name="Lemaire J.F."/>
            <person name="Inderbitzin P."/>
            <person name="Gregorio O.A."/>
            <person name="Collins S.B."/>
            <person name="Wespe N."/>
            <person name="Knight-Connoni V."/>
        </authorList>
    </citation>
    <scope>NUCLEOTIDE SEQUENCE [LARGE SCALE GENOMIC DNA]</scope>
    <source>
        <strain evidence="2 3">DSM 100049</strain>
    </source>
</reference>
<proteinExistence type="predicted"/>
<accession>A0A7Y6B3S0</accession>
<dbReference type="EMBL" id="JABMCH010000050">
    <property type="protein sequence ID" value="NUU46021.1"/>
    <property type="molecule type" value="Genomic_DNA"/>
</dbReference>
<feature type="chain" id="PRO_5031141484" evidence="1">
    <location>
        <begin position="23"/>
        <end position="550"/>
    </location>
</feature>
<comment type="caution">
    <text evidence="2">The sequence shown here is derived from an EMBL/GenBank/DDBJ whole genome shotgun (WGS) entry which is preliminary data.</text>
</comment>
<gene>
    <name evidence="2" type="ORF">HP438_03395</name>
</gene>
<name>A0A7Y6B3S0_9SPHN</name>
<feature type="signal peptide" evidence="1">
    <location>
        <begin position="1"/>
        <end position="22"/>
    </location>
</feature>
<organism evidence="2 3">
    <name type="scientific">Sphingomonas zeae</name>
    <dbReference type="NCBI Taxonomy" id="1646122"/>
    <lineage>
        <taxon>Bacteria</taxon>
        <taxon>Pseudomonadati</taxon>
        <taxon>Pseudomonadota</taxon>
        <taxon>Alphaproteobacteria</taxon>
        <taxon>Sphingomonadales</taxon>
        <taxon>Sphingomonadaceae</taxon>
        <taxon>Sphingomonas</taxon>
    </lineage>
</organism>
<keyword evidence="3" id="KW-1185">Reference proteome</keyword>
<dbReference type="AlphaFoldDB" id="A0A7Y6B3S0"/>
<evidence type="ECO:0000256" key="1">
    <source>
        <dbReference type="SAM" id="SignalP"/>
    </source>
</evidence>
<evidence type="ECO:0000313" key="3">
    <source>
        <dbReference type="Proteomes" id="UP000536441"/>
    </source>
</evidence>
<keyword evidence="1" id="KW-0732">Signal</keyword>
<sequence length="550" mass="57168">MKMTRRALIAASCLSLAAGAAAQTIVIGGQTGFRDLTIRSTYSIPITSTGSFTNIARWAESRRGRLWLRNPAGSPGSIKVGTKAGTQNKALDSYSTTALYTLAPGEEVYEENGGLAWLAWSADTTAPADLTLVIEVECLVAPATAATTTVKRAVTTSGRKQFSVANPTTYADAGLIGPSKDGSLIFRRKAGASGTLGWASAAAFAADPVNVVWTYCDNAVAPNDASAGSGIVSVFETEDGELLIGLISSGSFGSIRKSSGWSANRQTATFTQVLSIGGTKPDQEYSLHQWAARGATVWAAESGPQTAGGSGNVSTDNGRAVRLWRSDDNGNGSSWVVDLDIRDFAASQGVPYPAGVHLHGYAYDAVAKRLWVCYGDDTGQGDDIAGLANAQVIYKDDGTTTWQKMALPLNWKAPSSTVNSNQYITAAPLADVVVFTADVSKPIAPFAMRRSTGTMELLGSTDQPGLNGRVTRTGGVVVMPGLVTGRAAGTYKAKAMLSMDELSYNEVSVPHTLSASGASGAKWGMVAGSKIILQLGGNGAGFVVADLAYS</sequence>
<evidence type="ECO:0000313" key="2">
    <source>
        <dbReference type="EMBL" id="NUU46021.1"/>
    </source>
</evidence>
<dbReference type="RefSeq" id="WP_175310799.1">
    <property type="nucleotide sequence ID" value="NZ_CBCRYR010000041.1"/>
</dbReference>
<protein>
    <submittedName>
        <fullName evidence="2">Uncharacterized protein</fullName>
    </submittedName>
</protein>
<dbReference type="Proteomes" id="UP000536441">
    <property type="component" value="Unassembled WGS sequence"/>
</dbReference>